<dbReference type="RefSeq" id="WP_160795728.1">
    <property type="nucleotide sequence ID" value="NZ_WRPA01000007.1"/>
</dbReference>
<comment type="caution">
    <text evidence="2">The sequence shown here is derived from an EMBL/GenBank/DDBJ whole genome shotgun (WGS) entry which is preliminary data.</text>
</comment>
<dbReference type="InterPro" id="IPR006175">
    <property type="entry name" value="YjgF/YER057c/UK114"/>
</dbReference>
<dbReference type="Gene3D" id="3.30.1330.40">
    <property type="entry name" value="RutC-like"/>
    <property type="match status" value="1"/>
</dbReference>
<accession>A0A6L7HXC6</accession>
<dbReference type="EMBL" id="WRPA01000007">
    <property type="protein sequence ID" value="MXR68979.1"/>
    <property type="molecule type" value="Genomic_DNA"/>
</dbReference>
<dbReference type="CDD" id="cd00448">
    <property type="entry name" value="YjgF_YER057c_UK114_family"/>
    <property type="match status" value="1"/>
</dbReference>
<dbReference type="Proteomes" id="UP000474778">
    <property type="component" value="Unassembled WGS sequence"/>
</dbReference>
<dbReference type="SUPFAM" id="SSF55298">
    <property type="entry name" value="YjgF-like"/>
    <property type="match status" value="1"/>
</dbReference>
<gene>
    <name evidence="2" type="ORF">GNT65_09900</name>
</gene>
<organism evidence="2 3">
    <name type="scientific">Shewanella insulae</name>
    <dbReference type="NCBI Taxonomy" id="2681496"/>
    <lineage>
        <taxon>Bacteria</taxon>
        <taxon>Pseudomonadati</taxon>
        <taxon>Pseudomonadota</taxon>
        <taxon>Gammaproteobacteria</taxon>
        <taxon>Alteromonadales</taxon>
        <taxon>Shewanellaceae</taxon>
        <taxon>Shewanella</taxon>
    </lineage>
</organism>
<reference evidence="2 3" key="1">
    <citation type="submission" date="2019-12" db="EMBL/GenBank/DDBJ databases">
        <title>Shewanella insulae sp. nov., isolated from a tidal flat.</title>
        <authorList>
            <person name="Yoon J.-H."/>
        </authorList>
    </citation>
    <scope>NUCLEOTIDE SEQUENCE [LARGE SCALE GENOMIC DNA]</scope>
    <source>
        <strain evidence="2 3">JBTF-M18</strain>
    </source>
</reference>
<dbReference type="Pfam" id="PF01042">
    <property type="entry name" value="Ribonuc_L-PSP"/>
    <property type="match status" value="1"/>
</dbReference>
<dbReference type="GO" id="GO:0019239">
    <property type="term" value="F:deaminase activity"/>
    <property type="evidence" value="ECO:0007669"/>
    <property type="project" value="TreeGrafter"/>
</dbReference>
<keyword evidence="3" id="KW-1185">Reference proteome</keyword>
<evidence type="ECO:0000313" key="2">
    <source>
        <dbReference type="EMBL" id="MXR68979.1"/>
    </source>
</evidence>
<dbReference type="AlphaFoldDB" id="A0A6L7HXC6"/>
<sequence length="130" mass="14548">MNKVWSPDTLAAPAANYHQCALVSQPSRWLNIAGQLGIDRQGKLAPDAEGQIVQAWENLYLVLQANEMGLEDLVSVRIYLVDRDDLPQYQAAKSRLRFDVGGLPTTLIFVQGLFEPHWRVEIEAQAAKAF</sequence>
<dbReference type="InterPro" id="IPR035959">
    <property type="entry name" value="RutC-like_sf"/>
</dbReference>
<dbReference type="PANTHER" id="PTHR11803">
    <property type="entry name" value="2-IMINOBUTANOATE/2-IMINOPROPANOATE DEAMINASE RIDA"/>
    <property type="match status" value="1"/>
</dbReference>
<name>A0A6L7HXC6_9GAMM</name>
<evidence type="ECO:0000313" key="3">
    <source>
        <dbReference type="Proteomes" id="UP000474778"/>
    </source>
</evidence>
<protein>
    <submittedName>
        <fullName evidence="2">RidA family protein</fullName>
    </submittedName>
</protein>
<proteinExistence type="inferred from homology"/>
<dbReference type="GO" id="GO:0005829">
    <property type="term" value="C:cytosol"/>
    <property type="evidence" value="ECO:0007669"/>
    <property type="project" value="TreeGrafter"/>
</dbReference>
<dbReference type="PANTHER" id="PTHR11803:SF58">
    <property type="entry name" value="PROTEIN HMF1-RELATED"/>
    <property type="match status" value="1"/>
</dbReference>
<comment type="similarity">
    <text evidence="1">Belongs to the RutC family.</text>
</comment>
<evidence type="ECO:0000256" key="1">
    <source>
        <dbReference type="ARBA" id="ARBA00010552"/>
    </source>
</evidence>